<proteinExistence type="predicted"/>
<sequence length="93" mass="10022">MKNPLIVASLLLVVSSSFGAPSYAKTSTPKVTKVAANGTKLGTSFKFDGSALRGKYQSSLSTKAAVENDKLLEDLLGGRTQFEDRIQQDQERN</sequence>
<evidence type="ECO:0000256" key="1">
    <source>
        <dbReference type="SAM" id="SignalP"/>
    </source>
</evidence>
<dbReference type="RefSeq" id="WP_277578983.1">
    <property type="nucleotide sequence ID" value="NZ_JANRMI010000004.1"/>
</dbReference>
<keyword evidence="3" id="KW-1185">Reference proteome</keyword>
<dbReference type="Proteomes" id="UP001152321">
    <property type="component" value="Unassembled WGS sequence"/>
</dbReference>
<name>A0ABT6DKW1_9BACT</name>
<keyword evidence="1" id="KW-0732">Signal</keyword>
<organism evidence="2 3">
    <name type="scientific">Bdellovibrio svalbardensis</name>
    <dbReference type="NCBI Taxonomy" id="2972972"/>
    <lineage>
        <taxon>Bacteria</taxon>
        <taxon>Pseudomonadati</taxon>
        <taxon>Bdellovibrionota</taxon>
        <taxon>Bdellovibrionia</taxon>
        <taxon>Bdellovibrionales</taxon>
        <taxon>Pseudobdellovibrionaceae</taxon>
        <taxon>Bdellovibrio</taxon>
    </lineage>
</organism>
<protein>
    <submittedName>
        <fullName evidence="2">Uncharacterized protein</fullName>
    </submittedName>
</protein>
<gene>
    <name evidence="2" type="ORF">NWE73_14110</name>
</gene>
<reference evidence="2" key="1">
    <citation type="submission" date="2022-08" db="EMBL/GenBank/DDBJ databases">
        <title>Novel Bdellovibrio Species Isolated from Svalbard: Designation Bdellovibrio svalbardensis.</title>
        <authorList>
            <person name="Mitchell R.J."/>
            <person name="Choi S.Y."/>
        </authorList>
    </citation>
    <scope>NUCLEOTIDE SEQUENCE</scope>
    <source>
        <strain evidence="2">PAP01</strain>
    </source>
</reference>
<evidence type="ECO:0000313" key="2">
    <source>
        <dbReference type="EMBL" id="MDG0817511.1"/>
    </source>
</evidence>
<comment type="caution">
    <text evidence="2">The sequence shown here is derived from an EMBL/GenBank/DDBJ whole genome shotgun (WGS) entry which is preliminary data.</text>
</comment>
<dbReference type="EMBL" id="JANRMI010000004">
    <property type="protein sequence ID" value="MDG0817511.1"/>
    <property type="molecule type" value="Genomic_DNA"/>
</dbReference>
<accession>A0ABT6DKW1</accession>
<evidence type="ECO:0000313" key="3">
    <source>
        <dbReference type="Proteomes" id="UP001152321"/>
    </source>
</evidence>
<feature type="chain" id="PRO_5046233424" evidence="1">
    <location>
        <begin position="20"/>
        <end position="93"/>
    </location>
</feature>
<feature type="signal peptide" evidence="1">
    <location>
        <begin position="1"/>
        <end position="19"/>
    </location>
</feature>